<proteinExistence type="predicted"/>
<feature type="compositionally biased region" description="Low complexity" evidence="2">
    <location>
        <begin position="39"/>
        <end position="54"/>
    </location>
</feature>
<name>A0ABV5KA88_9ACTN</name>
<dbReference type="RefSeq" id="WP_140007758.1">
    <property type="nucleotide sequence ID" value="NZ_JBHMDG010000012.1"/>
</dbReference>
<dbReference type="SMART" id="SM01208">
    <property type="entry name" value="G5"/>
    <property type="match status" value="1"/>
</dbReference>
<feature type="compositionally biased region" description="Acidic residues" evidence="2">
    <location>
        <begin position="153"/>
        <end position="162"/>
    </location>
</feature>
<evidence type="ECO:0000256" key="1">
    <source>
        <dbReference type="ARBA" id="ARBA00022729"/>
    </source>
</evidence>
<dbReference type="PROSITE" id="PS51109">
    <property type="entry name" value="G5"/>
    <property type="match status" value="1"/>
</dbReference>
<keyword evidence="1 3" id="KW-0732">Signal</keyword>
<dbReference type="InterPro" id="IPR011098">
    <property type="entry name" value="G5_dom"/>
</dbReference>
<sequence length="213" mass="22442">MTSHPHPRRAPLLIVALLVALAGCASPDPVRGGPPEPAAPTTTTTTTATTGPTPVADVTSAAPKAPTISYRTERKRQSVSFRSRTRSTNELDRGVTKVSRAGRVGLRVVVYRIKLRNGIPVGRERVRIETVRRPVDRLVLRGTHVDPPPEPDPAPEPDDDCDPNYSGACVPTDSDVDCAGGSGNGPSYVGGPVTVVGNDIYGLDANNDGYGCE</sequence>
<dbReference type="EMBL" id="JBHMDG010000012">
    <property type="protein sequence ID" value="MFB9313642.1"/>
    <property type="molecule type" value="Genomic_DNA"/>
</dbReference>
<feature type="signal peptide" evidence="3">
    <location>
        <begin position="1"/>
        <end position="27"/>
    </location>
</feature>
<accession>A0ABV5KA88</accession>
<gene>
    <name evidence="5" type="ORF">ACFFRI_11365</name>
</gene>
<reference evidence="5 6" key="1">
    <citation type="submission" date="2024-09" db="EMBL/GenBank/DDBJ databases">
        <authorList>
            <person name="Sun Q."/>
            <person name="Mori K."/>
        </authorList>
    </citation>
    <scope>NUCLEOTIDE SEQUENCE [LARGE SCALE GENOMIC DNA]</scope>
    <source>
        <strain evidence="5 6">JCM 9626</strain>
    </source>
</reference>
<feature type="chain" id="PRO_5045494405" evidence="3">
    <location>
        <begin position="28"/>
        <end position="213"/>
    </location>
</feature>
<organism evidence="5 6">
    <name type="scientific">Nocardioides plantarum</name>
    <dbReference type="NCBI Taxonomy" id="29299"/>
    <lineage>
        <taxon>Bacteria</taxon>
        <taxon>Bacillati</taxon>
        <taxon>Actinomycetota</taxon>
        <taxon>Actinomycetes</taxon>
        <taxon>Propionibacteriales</taxon>
        <taxon>Nocardioidaceae</taxon>
        <taxon>Nocardioides</taxon>
    </lineage>
</organism>
<evidence type="ECO:0000259" key="4">
    <source>
        <dbReference type="PROSITE" id="PS51109"/>
    </source>
</evidence>
<evidence type="ECO:0000313" key="5">
    <source>
        <dbReference type="EMBL" id="MFB9313642.1"/>
    </source>
</evidence>
<dbReference type="Gene3D" id="2.20.230.10">
    <property type="entry name" value="Resuscitation-promoting factor rpfb"/>
    <property type="match status" value="1"/>
</dbReference>
<evidence type="ECO:0000256" key="3">
    <source>
        <dbReference type="SAM" id="SignalP"/>
    </source>
</evidence>
<evidence type="ECO:0000256" key="2">
    <source>
        <dbReference type="SAM" id="MobiDB-lite"/>
    </source>
</evidence>
<dbReference type="Pfam" id="PF07501">
    <property type="entry name" value="G5"/>
    <property type="match status" value="1"/>
</dbReference>
<protein>
    <submittedName>
        <fullName evidence="5">G5 domain-containing protein</fullName>
    </submittedName>
</protein>
<feature type="region of interest" description="Disordered" evidence="2">
    <location>
        <begin position="28"/>
        <end position="94"/>
    </location>
</feature>
<feature type="region of interest" description="Disordered" evidence="2">
    <location>
        <begin position="140"/>
        <end position="165"/>
    </location>
</feature>
<feature type="domain" description="G5" evidence="4">
    <location>
        <begin position="65"/>
        <end position="145"/>
    </location>
</feature>
<keyword evidence="6" id="KW-1185">Reference proteome</keyword>
<evidence type="ECO:0000313" key="6">
    <source>
        <dbReference type="Proteomes" id="UP001589750"/>
    </source>
</evidence>
<dbReference type="Proteomes" id="UP001589750">
    <property type="component" value="Unassembled WGS sequence"/>
</dbReference>
<comment type="caution">
    <text evidence="5">The sequence shown here is derived from an EMBL/GenBank/DDBJ whole genome shotgun (WGS) entry which is preliminary data.</text>
</comment>